<dbReference type="STRING" id="37546.A0A1B0GE53"/>
<feature type="region of interest" description="Disordered" evidence="2">
    <location>
        <begin position="369"/>
        <end position="493"/>
    </location>
</feature>
<dbReference type="VEuPathDB" id="VectorBase:GMOY011577"/>
<dbReference type="GO" id="GO:0031106">
    <property type="term" value="P:septin ring organization"/>
    <property type="evidence" value="ECO:0007669"/>
    <property type="project" value="TreeGrafter"/>
</dbReference>
<dbReference type="GO" id="GO:0000281">
    <property type="term" value="P:mitotic cytokinesis"/>
    <property type="evidence" value="ECO:0007669"/>
    <property type="project" value="TreeGrafter"/>
</dbReference>
<dbReference type="Gene3D" id="2.30.29.30">
    <property type="entry name" value="Pleckstrin-homology domain (PH domain)/Phosphotyrosine-binding domain (PTB)"/>
    <property type="match status" value="1"/>
</dbReference>
<dbReference type="Pfam" id="PF00169">
    <property type="entry name" value="PH"/>
    <property type="match status" value="1"/>
</dbReference>
<keyword evidence="1" id="KW-0175">Coiled coil</keyword>
<dbReference type="Proteomes" id="UP000092444">
    <property type="component" value="Unassembled WGS sequence"/>
</dbReference>
<dbReference type="SUPFAM" id="SSF50729">
    <property type="entry name" value="PH domain-like"/>
    <property type="match status" value="1"/>
</dbReference>
<feature type="compositionally biased region" description="Polar residues" evidence="2">
    <location>
        <begin position="549"/>
        <end position="558"/>
    </location>
</feature>
<feature type="region of interest" description="Disordered" evidence="2">
    <location>
        <begin position="533"/>
        <end position="558"/>
    </location>
</feature>
<feature type="domain" description="PH" evidence="3">
    <location>
        <begin position="968"/>
        <end position="1092"/>
    </location>
</feature>
<dbReference type="InterPro" id="IPR012966">
    <property type="entry name" value="AHD"/>
</dbReference>
<dbReference type="EMBL" id="CCAG010012100">
    <property type="status" value="NOT_ANNOTATED_CDS"/>
    <property type="molecule type" value="Genomic_DNA"/>
</dbReference>
<accession>A0A1B0GE53</accession>
<dbReference type="GO" id="GO:0000915">
    <property type="term" value="P:actomyosin contractile ring assembly"/>
    <property type="evidence" value="ECO:0007669"/>
    <property type="project" value="TreeGrafter"/>
</dbReference>
<dbReference type="InterPro" id="IPR051364">
    <property type="entry name" value="Cytokinesis/Rho-signaling"/>
</dbReference>
<dbReference type="PhylomeDB" id="A0A1B0GE53"/>
<dbReference type="AlphaFoldDB" id="A0A1B0GE53"/>
<evidence type="ECO:0000313" key="4">
    <source>
        <dbReference type="EnsemblMetazoa" id="GMOY011577-PA"/>
    </source>
</evidence>
<dbReference type="PANTHER" id="PTHR21538">
    <property type="entry name" value="ANILLIN/RHOTEKIN RTKN"/>
    <property type="match status" value="1"/>
</dbReference>
<dbReference type="SMART" id="SM00233">
    <property type="entry name" value="PH"/>
    <property type="match status" value="1"/>
</dbReference>
<dbReference type="EnsemblMetazoa" id="GMOY011577-RA">
    <property type="protein sequence ID" value="GMOY011577-PA"/>
    <property type="gene ID" value="GMOY011577"/>
</dbReference>
<evidence type="ECO:0000313" key="5">
    <source>
        <dbReference type="Proteomes" id="UP000092444"/>
    </source>
</evidence>
<dbReference type="InterPro" id="IPR037840">
    <property type="entry name" value="PH_Anillin"/>
</dbReference>
<feature type="region of interest" description="Disordered" evidence="2">
    <location>
        <begin position="132"/>
        <end position="156"/>
    </location>
</feature>
<dbReference type="InterPro" id="IPR001849">
    <property type="entry name" value="PH_domain"/>
</dbReference>
<organism evidence="4 5">
    <name type="scientific">Glossina morsitans morsitans</name>
    <name type="common">Savannah tsetse fly</name>
    <dbReference type="NCBI Taxonomy" id="37546"/>
    <lineage>
        <taxon>Eukaryota</taxon>
        <taxon>Metazoa</taxon>
        <taxon>Ecdysozoa</taxon>
        <taxon>Arthropoda</taxon>
        <taxon>Hexapoda</taxon>
        <taxon>Insecta</taxon>
        <taxon>Pterygota</taxon>
        <taxon>Neoptera</taxon>
        <taxon>Endopterygota</taxon>
        <taxon>Diptera</taxon>
        <taxon>Brachycera</taxon>
        <taxon>Muscomorpha</taxon>
        <taxon>Hippoboscoidea</taxon>
        <taxon>Glossinidae</taxon>
        <taxon>Glossina</taxon>
    </lineage>
</organism>
<dbReference type="PANTHER" id="PTHR21538:SF23">
    <property type="entry name" value="ANILLIN"/>
    <property type="match status" value="1"/>
</dbReference>
<evidence type="ECO:0000256" key="2">
    <source>
        <dbReference type="SAM" id="MobiDB-lite"/>
    </source>
</evidence>
<dbReference type="InterPro" id="IPR011993">
    <property type="entry name" value="PH-like_dom_sf"/>
</dbReference>
<dbReference type="PROSITE" id="PS50003">
    <property type="entry name" value="PH_DOMAIN"/>
    <property type="match status" value="1"/>
</dbReference>
<protein>
    <recommendedName>
        <fullName evidence="3">PH domain-containing protein</fullName>
    </recommendedName>
</protein>
<dbReference type="Pfam" id="PF08174">
    <property type="entry name" value="Anillin"/>
    <property type="match status" value="1"/>
</dbReference>
<name>A0A1B0GE53_GLOMM</name>
<evidence type="ECO:0000259" key="3">
    <source>
        <dbReference type="PROSITE" id="PS50003"/>
    </source>
</evidence>
<evidence type="ECO:0000256" key="1">
    <source>
        <dbReference type="ARBA" id="ARBA00023054"/>
    </source>
</evidence>
<feature type="compositionally biased region" description="Low complexity" evidence="2">
    <location>
        <begin position="441"/>
        <end position="455"/>
    </location>
</feature>
<dbReference type="GO" id="GO:0005826">
    <property type="term" value="C:actomyosin contractile ring"/>
    <property type="evidence" value="ECO:0007669"/>
    <property type="project" value="TreeGrafter"/>
</dbReference>
<sequence length="1102" mass="123888">MTPAKGEQAAIDAPIQRTSKYLELTQEKRQRIRGKIFPLNDHSTGRNGANVLSPARCVCVQFNADVDAAKENPSINYKQRCNSRHQSNDDITNDHSMKALYTSSMLLPERDLSNLGSGKSLHSLCSVTTSSEQLGKISNGEERGGNGKPKQAKWNSKGLQRRGFSIFKAAYEFHNEQQQHQLEQKDVLKENSFTAIDGEKISNKIAKQSNVKGRLNRSVEDKKMATVKPGLVSDRAALFEAQGKEETAQRPQKNQIEVSVKERMRLFERNKNKSLALRTRLGAVSTQLSQSKRETQNKTVCPTAKLPVVKANVDKKVRAKVVALLLASNENKTEDDIRKQREEDLQVLANAFNKENKFYGILRAVFQQPEKDANSRQESQSNSSDTALSLPPNVDFFAKQKPKNDPNDNEAQRTPISDHKLTYSDSSDFDSNKSFSHSEHSYSTSTTVSSVNTTNELKEEEPLNSSGQQSNRLERKEFEHVDDESESTVGETKTCEHDVSAMKVILNDDMLHVQRIDGKSLKARKTTMEEMCLYRPNSRNTDSSSNSSEVRTGSNNNLNKAFDYQADCNDDCARDEDHRQERRNTRLSFGSLGTTTSLSLGFRESPMTKKKNKNDLSLRTAISGSRKAVNADNASPHGFYAKPAEIVLNVNKEDSNRATVLHAGSARSDDNCATSTSLHEICHEHKQQVLQFDNDKAYNDYSDVDLMQTNGEGDDNRAIRQKIEKLLDEVFKQKYIIAQTSQALRLCSATTALSGDTETVERERDLLVAINRRQVCLNEVQRLRVEKRMHALGAPRERGRVTVKEITLSLRQSYTRQLALDTTPGHYLVCLLKCDEYVLATKALPTLPGLLAVKFPDILRLDGVNTNFNVTIEIYGMTAQCGVLPHEIECLLNSKKKKTRKKKGNENRVTISPAQSSSECPTNLVKYGLTAFTLREVQKTNWTLMQVTDASPLDGLVHMKVNCEMYVSVEHNGFLTICENVSGLGAWHRYYCHLSGTIFNYWEYPDNNKEKEPIGFIDLYSAVTQKVTIAPPAICSRPNTIMLECHHSTREMEQASVRTASDEHKTTVRHLLSTDTDEECMAWCAYFNKALAVLRAWGLPQQ</sequence>
<feature type="compositionally biased region" description="Polar residues" evidence="2">
    <location>
        <begin position="376"/>
        <end position="387"/>
    </location>
</feature>
<reference evidence="4" key="1">
    <citation type="submission" date="2020-05" db="UniProtKB">
        <authorList>
            <consortium name="EnsemblMetazoa"/>
        </authorList>
    </citation>
    <scope>IDENTIFICATION</scope>
    <source>
        <strain evidence="4">Yale</strain>
    </source>
</reference>
<feature type="compositionally biased region" description="Low complexity" evidence="2">
    <location>
        <begin position="537"/>
        <end position="548"/>
    </location>
</feature>
<proteinExistence type="predicted"/>
<dbReference type="FunFam" id="2.30.29.30:FF:000111">
    <property type="entry name" value="anillin isoform X1"/>
    <property type="match status" value="1"/>
</dbReference>
<keyword evidence="5" id="KW-1185">Reference proteome</keyword>
<dbReference type="CDD" id="cd01263">
    <property type="entry name" value="PH_anillin"/>
    <property type="match status" value="1"/>
</dbReference>